<reference evidence="10 11" key="1">
    <citation type="submission" date="2019-01" db="EMBL/GenBank/DDBJ databases">
        <title>Nuclear Genome Assembly of the Microalgal Biofuel strain Nannochloropsis salina CCMP1776.</title>
        <authorList>
            <person name="Hovde B."/>
        </authorList>
    </citation>
    <scope>NUCLEOTIDE SEQUENCE [LARGE SCALE GENOMIC DNA]</scope>
    <source>
        <strain evidence="10 11">CCMP1776</strain>
    </source>
</reference>
<sequence length="455" mass="53046">MQSEHGLQESHEKRIQSQEQQPEGGEELKARNRSISDKSLQSWESGTGGRHLSRTATVSQLVNPKVPRRECHVLSELHAYRIPQPYPRKDQQRSFITTRPWSFIRILFYFKGTVLENIWPQILLGVLVVIFIKVLQSVFDVTYQVNPRISTIHTILGSVLGFITVFRTNRAYDSYIEGRKFIARVVNNLRTAMMDMYINDPRDETLETREILVELAEDFRRKCNILYAFIRFNKDTFVLDPTRPRLVDLLTEEEVQQFRRMPVNSRPVYLITEMNLLAYRILGLSKETSIRINIDNKFQEVLAGWNGMLRVENLRIPFPYTHVVNLLTFIFVFGAPFIYTSRTQNWAENDVLLFASLLLGVAFYGLEDMARKCQHPLGWDPEDHDLEIFGIRLNLDGQEMAKICGVQEPMEFMPYSELFDDLPDFFQVMSYKSYLQTTSVTMEGKIPLIPRRPGE</sequence>
<evidence type="ECO:0000256" key="3">
    <source>
        <dbReference type="ARBA" id="ARBA00022475"/>
    </source>
</evidence>
<feature type="compositionally biased region" description="Basic and acidic residues" evidence="8">
    <location>
        <begin position="26"/>
        <end position="36"/>
    </location>
</feature>
<keyword evidence="4 9" id="KW-0812">Transmembrane</keyword>
<dbReference type="Pfam" id="PF25539">
    <property type="entry name" value="Bestrophin_2"/>
    <property type="match status" value="1"/>
</dbReference>
<evidence type="ECO:0000256" key="7">
    <source>
        <dbReference type="ARBA" id="ARBA00023136"/>
    </source>
</evidence>
<dbReference type="PANTHER" id="PTHR33281">
    <property type="entry name" value="UPF0187 PROTEIN YNEE"/>
    <property type="match status" value="1"/>
</dbReference>
<dbReference type="Proteomes" id="UP000355283">
    <property type="component" value="Unassembled WGS sequence"/>
</dbReference>
<evidence type="ECO:0000256" key="6">
    <source>
        <dbReference type="ARBA" id="ARBA00023065"/>
    </source>
</evidence>
<organism evidence="10 11">
    <name type="scientific">Nannochloropsis salina CCMP1776</name>
    <dbReference type="NCBI Taxonomy" id="1027361"/>
    <lineage>
        <taxon>Eukaryota</taxon>
        <taxon>Sar</taxon>
        <taxon>Stramenopiles</taxon>
        <taxon>Ochrophyta</taxon>
        <taxon>Eustigmatophyceae</taxon>
        <taxon>Eustigmatales</taxon>
        <taxon>Monodopsidaceae</taxon>
        <taxon>Microchloropsis</taxon>
        <taxon>Microchloropsis salina</taxon>
    </lineage>
</organism>
<feature type="compositionally biased region" description="Basic and acidic residues" evidence="8">
    <location>
        <begin position="1"/>
        <end position="16"/>
    </location>
</feature>
<dbReference type="GO" id="GO:0005254">
    <property type="term" value="F:chloride channel activity"/>
    <property type="evidence" value="ECO:0007669"/>
    <property type="project" value="InterPro"/>
</dbReference>
<proteinExistence type="predicted"/>
<feature type="transmembrane region" description="Helical" evidence="9">
    <location>
        <begin position="351"/>
        <end position="366"/>
    </location>
</feature>
<keyword evidence="3" id="KW-1003">Cell membrane</keyword>
<dbReference type="GO" id="GO:0005886">
    <property type="term" value="C:plasma membrane"/>
    <property type="evidence" value="ECO:0007669"/>
    <property type="project" value="UniProtKB-SubCell"/>
</dbReference>
<feature type="transmembrane region" description="Helical" evidence="9">
    <location>
        <begin position="118"/>
        <end position="139"/>
    </location>
</feature>
<keyword evidence="5 9" id="KW-1133">Transmembrane helix</keyword>
<evidence type="ECO:0000313" key="10">
    <source>
        <dbReference type="EMBL" id="TFJ82358.1"/>
    </source>
</evidence>
<dbReference type="AlphaFoldDB" id="A0A4D9D120"/>
<comment type="caution">
    <text evidence="10">The sequence shown here is derived from an EMBL/GenBank/DDBJ whole genome shotgun (WGS) entry which is preliminary data.</text>
</comment>
<evidence type="ECO:0000256" key="1">
    <source>
        <dbReference type="ARBA" id="ARBA00004651"/>
    </source>
</evidence>
<accession>A0A4D9D120</accession>
<dbReference type="InterPro" id="IPR044669">
    <property type="entry name" value="YneE/VCCN1/2-like"/>
</dbReference>
<keyword evidence="6" id="KW-0406">Ion transport</keyword>
<feature type="transmembrane region" description="Helical" evidence="9">
    <location>
        <begin position="318"/>
        <end position="339"/>
    </location>
</feature>
<evidence type="ECO:0000256" key="2">
    <source>
        <dbReference type="ARBA" id="ARBA00022448"/>
    </source>
</evidence>
<evidence type="ECO:0000256" key="4">
    <source>
        <dbReference type="ARBA" id="ARBA00022692"/>
    </source>
</evidence>
<evidence type="ECO:0008006" key="12">
    <source>
        <dbReference type="Google" id="ProtNLM"/>
    </source>
</evidence>
<dbReference type="EMBL" id="SDOX01000114">
    <property type="protein sequence ID" value="TFJ82358.1"/>
    <property type="molecule type" value="Genomic_DNA"/>
</dbReference>
<feature type="region of interest" description="Disordered" evidence="8">
    <location>
        <begin position="1"/>
        <end position="51"/>
    </location>
</feature>
<comment type="subcellular location">
    <subcellularLocation>
        <location evidence="1">Cell membrane</location>
        <topology evidence="1">Multi-pass membrane protein</topology>
    </subcellularLocation>
</comment>
<gene>
    <name evidence="10" type="ORF">NSK_006331</name>
</gene>
<protein>
    <recommendedName>
        <fullName evidence="12">Bestrophin homolog</fullName>
    </recommendedName>
</protein>
<evidence type="ECO:0000256" key="5">
    <source>
        <dbReference type="ARBA" id="ARBA00022989"/>
    </source>
</evidence>
<evidence type="ECO:0000313" key="11">
    <source>
        <dbReference type="Proteomes" id="UP000355283"/>
    </source>
</evidence>
<keyword evidence="7 9" id="KW-0472">Membrane</keyword>
<name>A0A4D9D120_9STRA</name>
<evidence type="ECO:0000256" key="9">
    <source>
        <dbReference type="SAM" id="Phobius"/>
    </source>
</evidence>
<dbReference type="PANTHER" id="PTHR33281:SF19">
    <property type="entry name" value="VOLTAGE-DEPENDENT ANION CHANNEL-FORMING PROTEIN YNEE"/>
    <property type="match status" value="1"/>
</dbReference>
<dbReference type="OrthoDB" id="1368at2759"/>
<evidence type="ECO:0000256" key="8">
    <source>
        <dbReference type="SAM" id="MobiDB-lite"/>
    </source>
</evidence>
<feature type="transmembrane region" description="Helical" evidence="9">
    <location>
        <begin position="145"/>
        <end position="166"/>
    </location>
</feature>
<keyword evidence="11" id="KW-1185">Reference proteome</keyword>
<keyword evidence="2" id="KW-0813">Transport</keyword>